<dbReference type="GO" id="GO:0004497">
    <property type="term" value="F:monooxygenase activity"/>
    <property type="evidence" value="ECO:0007669"/>
    <property type="project" value="UniProtKB-KW"/>
</dbReference>
<keyword evidence="3" id="KW-1185">Reference proteome</keyword>
<dbReference type="InterPro" id="IPR051209">
    <property type="entry name" value="FAD-bind_Monooxygenase_sf"/>
</dbReference>
<comment type="caution">
    <text evidence="2">The sequence shown here is derived from an EMBL/GenBank/DDBJ whole genome shotgun (WGS) entry which is preliminary data.</text>
</comment>
<name>A0A9P4IS30_9PEZI</name>
<dbReference type="InterPro" id="IPR036188">
    <property type="entry name" value="FAD/NAD-bd_sf"/>
</dbReference>
<dbReference type="SUPFAM" id="SSF51905">
    <property type="entry name" value="FAD/NAD(P)-binding domain"/>
    <property type="match status" value="3"/>
</dbReference>
<dbReference type="Pfam" id="PF13450">
    <property type="entry name" value="NAD_binding_8"/>
    <property type="match status" value="1"/>
</dbReference>
<dbReference type="OrthoDB" id="74360at2759"/>
<evidence type="ECO:0000313" key="3">
    <source>
        <dbReference type="Proteomes" id="UP000799772"/>
    </source>
</evidence>
<keyword evidence="2" id="KW-0503">Monooxygenase</keyword>
<evidence type="ECO:0000313" key="2">
    <source>
        <dbReference type="EMBL" id="KAF2104348.1"/>
    </source>
</evidence>
<dbReference type="EMBL" id="ML978121">
    <property type="protein sequence ID" value="KAF2104348.1"/>
    <property type="molecule type" value="Genomic_DNA"/>
</dbReference>
<reference evidence="2" key="1">
    <citation type="journal article" date="2020" name="Stud. Mycol.">
        <title>101 Dothideomycetes genomes: a test case for predicting lifestyles and emergence of pathogens.</title>
        <authorList>
            <person name="Haridas S."/>
            <person name="Albert R."/>
            <person name="Binder M."/>
            <person name="Bloem J."/>
            <person name="Labutti K."/>
            <person name="Salamov A."/>
            <person name="Andreopoulos B."/>
            <person name="Baker S."/>
            <person name="Barry K."/>
            <person name="Bills G."/>
            <person name="Bluhm B."/>
            <person name="Cannon C."/>
            <person name="Castanera R."/>
            <person name="Culley D."/>
            <person name="Daum C."/>
            <person name="Ezra D."/>
            <person name="Gonzalez J."/>
            <person name="Henrissat B."/>
            <person name="Kuo A."/>
            <person name="Liang C."/>
            <person name="Lipzen A."/>
            <person name="Lutzoni F."/>
            <person name="Magnuson J."/>
            <person name="Mondo S."/>
            <person name="Nolan M."/>
            <person name="Ohm R."/>
            <person name="Pangilinan J."/>
            <person name="Park H.-J."/>
            <person name="Ramirez L."/>
            <person name="Alfaro M."/>
            <person name="Sun H."/>
            <person name="Tritt A."/>
            <person name="Yoshinaga Y."/>
            <person name="Zwiers L.-H."/>
            <person name="Turgeon B."/>
            <person name="Goodwin S."/>
            <person name="Spatafora J."/>
            <person name="Crous P."/>
            <person name="Grigoriev I."/>
        </authorList>
    </citation>
    <scope>NUCLEOTIDE SEQUENCE</scope>
    <source>
        <strain evidence="2">CBS 133067</strain>
    </source>
</reference>
<organism evidence="2 3">
    <name type="scientific">Rhizodiscina lignyota</name>
    <dbReference type="NCBI Taxonomy" id="1504668"/>
    <lineage>
        <taxon>Eukaryota</taxon>
        <taxon>Fungi</taxon>
        <taxon>Dikarya</taxon>
        <taxon>Ascomycota</taxon>
        <taxon>Pezizomycotina</taxon>
        <taxon>Dothideomycetes</taxon>
        <taxon>Pleosporomycetidae</taxon>
        <taxon>Aulographales</taxon>
        <taxon>Rhizodiscinaceae</taxon>
        <taxon>Rhizodiscina</taxon>
    </lineage>
</organism>
<protein>
    <submittedName>
        <fullName evidence="2">Monooxygenase</fullName>
    </submittedName>
</protein>
<accession>A0A9P4IS30</accession>
<dbReference type="PANTHER" id="PTHR42877:SF7">
    <property type="entry name" value="FLAVIN-BINDING MONOOXYGENASE-RELATED"/>
    <property type="match status" value="1"/>
</dbReference>
<dbReference type="PANTHER" id="PTHR42877">
    <property type="entry name" value="L-ORNITHINE N(5)-MONOOXYGENASE-RELATED"/>
    <property type="match status" value="1"/>
</dbReference>
<dbReference type="Gene3D" id="3.50.50.60">
    <property type="entry name" value="FAD/NAD(P)-binding domain"/>
    <property type="match status" value="2"/>
</dbReference>
<keyword evidence="2" id="KW-0560">Oxidoreductase</keyword>
<evidence type="ECO:0000256" key="1">
    <source>
        <dbReference type="ARBA" id="ARBA00010139"/>
    </source>
</evidence>
<proteinExistence type="inferred from homology"/>
<dbReference type="AlphaFoldDB" id="A0A9P4IS30"/>
<gene>
    <name evidence="2" type="ORF">NA57DRAFT_29873</name>
</gene>
<dbReference type="Proteomes" id="UP000799772">
    <property type="component" value="Unassembled WGS sequence"/>
</dbReference>
<sequence>MTIEEHPVENFRRLRIVVIGAGFSGIYCGIKLPELLRNIDLTIYDKNEGLGGTWWENRYPGCACDIPAHSYVYSFEPNPYWSNFYASAPEIQQYLEGVAKKYSVGRFVKCSHKVVGSSWDQDRKKWSVKVENLKTGETFDDEADVVIQARGLLNDYRWPDIEGLQSFEGKLVHSANWDTSYDYSNKRVGVIGAGSSAIQIVPSLQRLEGMKLNCFIRSKTWIARPFGEAAMEKLHFHHENFTPEEKEAFLADPKGYHHFRKTIETEGNAVHIATIKDSDFSKMARELFTEDMRSKLKKKPEIAEKVLPDFSVGCKRLTPGPGFLEALAEDNVDFISTPIRRIVPQGIELEDGTIVELDALVCATGFKAGRAPPFQVTGVNGVTLQQRFDPYPEAYMSVAVDGFPNWWLMMGPNSGVGSGSLTKIIESVGDYIVKCIRKLQKENIRSMHIKESRVRDFNAYAESYFRRTVYLDNCKSWYRIGDRIFALWPGSTLHAIETFRSPRWEDYEYEYDAQDENPITANRLSWLGNGWSSIQLEEDGDMSYYIEPEFVDFPSAPLPEDTPRWKKVAFTY</sequence>
<comment type="similarity">
    <text evidence="1">Belongs to the FAD-binding monooxygenase family.</text>
</comment>